<dbReference type="GO" id="GO:0005886">
    <property type="term" value="C:plasma membrane"/>
    <property type="evidence" value="ECO:0007669"/>
    <property type="project" value="UniProtKB-SubCell"/>
</dbReference>
<evidence type="ECO:0000256" key="7">
    <source>
        <dbReference type="ARBA" id="ARBA00022989"/>
    </source>
</evidence>
<evidence type="ECO:0000313" key="15">
    <source>
        <dbReference type="EMBL" id="RZC66634.1"/>
    </source>
</evidence>
<dbReference type="Proteomes" id="UP000316621">
    <property type="component" value="Chromosome 6"/>
</dbReference>
<evidence type="ECO:0008006" key="17">
    <source>
        <dbReference type="Google" id="ProtNLM"/>
    </source>
</evidence>
<dbReference type="GO" id="GO:0005524">
    <property type="term" value="F:ATP binding"/>
    <property type="evidence" value="ECO:0007669"/>
    <property type="project" value="UniProtKB-KW"/>
</dbReference>
<dbReference type="Gramene" id="RZC66634">
    <property type="protein sequence ID" value="RZC66634"/>
    <property type="gene ID" value="C5167_010313"/>
</dbReference>
<comment type="subcellular location">
    <subcellularLocation>
        <location evidence="1">Cell membrane</location>
        <topology evidence="1">Single-pass membrane protein</topology>
    </subcellularLocation>
</comment>
<dbReference type="InterPro" id="IPR018392">
    <property type="entry name" value="LysM"/>
</dbReference>
<dbReference type="Gene3D" id="1.10.510.10">
    <property type="entry name" value="Transferase(Phosphotransferase) domain 1"/>
    <property type="match status" value="1"/>
</dbReference>
<evidence type="ECO:0000256" key="9">
    <source>
        <dbReference type="ARBA" id="ARBA00023157"/>
    </source>
</evidence>
<dbReference type="InterPro" id="IPR052611">
    <property type="entry name" value="Plant_RLK_LysM"/>
</dbReference>
<organism evidence="15 16">
    <name type="scientific">Papaver somniferum</name>
    <name type="common">Opium poppy</name>
    <dbReference type="NCBI Taxonomy" id="3469"/>
    <lineage>
        <taxon>Eukaryota</taxon>
        <taxon>Viridiplantae</taxon>
        <taxon>Streptophyta</taxon>
        <taxon>Embryophyta</taxon>
        <taxon>Tracheophyta</taxon>
        <taxon>Spermatophyta</taxon>
        <taxon>Magnoliopsida</taxon>
        <taxon>Ranunculales</taxon>
        <taxon>Papaveraceae</taxon>
        <taxon>Papaveroideae</taxon>
        <taxon>Papaver</taxon>
    </lineage>
</organism>
<evidence type="ECO:0000256" key="5">
    <source>
        <dbReference type="ARBA" id="ARBA00022741"/>
    </source>
</evidence>
<evidence type="ECO:0000256" key="2">
    <source>
        <dbReference type="ARBA" id="ARBA00022475"/>
    </source>
</evidence>
<dbReference type="PANTHER" id="PTHR45927:SF6">
    <property type="entry name" value="PROTEIN LYK5"/>
    <property type="match status" value="1"/>
</dbReference>
<keyword evidence="9" id="KW-1015">Disulfide bond</keyword>
<dbReference type="InterPro" id="IPR011009">
    <property type="entry name" value="Kinase-like_dom_sf"/>
</dbReference>
<evidence type="ECO:0000256" key="1">
    <source>
        <dbReference type="ARBA" id="ARBA00004162"/>
    </source>
</evidence>
<dbReference type="InterPro" id="IPR036779">
    <property type="entry name" value="LysM_dom_sf"/>
</dbReference>
<dbReference type="InterPro" id="IPR000719">
    <property type="entry name" value="Prot_kinase_dom"/>
</dbReference>
<reference evidence="15 16" key="1">
    <citation type="journal article" date="2018" name="Science">
        <title>The opium poppy genome and morphinan production.</title>
        <authorList>
            <person name="Guo L."/>
            <person name="Winzer T."/>
            <person name="Yang X."/>
            <person name="Li Y."/>
            <person name="Ning Z."/>
            <person name="He Z."/>
            <person name="Teodor R."/>
            <person name="Lu Y."/>
            <person name="Bowser T.A."/>
            <person name="Graham I.A."/>
            <person name="Ye K."/>
        </authorList>
    </citation>
    <scope>NUCLEOTIDE SEQUENCE [LARGE SCALE GENOMIC DNA]</scope>
    <source>
        <strain evidence="16">cv. HN1</strain>
        <tissue evidence="15">Leaves</tissue>
    </source>
</reference>
<keyword evidence="7 11" id="KW-1133">Transmembrane helix</keyword>
<accession>A0A4Y7JZX6</accession>
<evidence type="ECO:0000313" key="16">
    <source>
        <dbReference type="Proteomes" id="UP000316621"/>
    </source>
</evidence>
<dbReference type="InterPro" id="IPR056561">
    <property type="entry name" value="NFP_LYK_LysM1"/>
</dbReference>
<dbReference type="Pfam" id="PF23446">
    <property type="entry name" value="LysM1_NFP_LYK"/>
    <property type="match status" value="1"/>
</dbReference>
<dbReference type="STRING" id="3469.A0A4Y7JZX6"/>
<dbReference type="FunFam" id="1.10.510.10:FF:000468">
    <property type="entry name" value="PTI1-like tyrosine-protein kinase 3"/>
    <property type="match status" value="1"/>
</dbReference>
<dbReference type="SUPFAM" id="SSF56112">
    <property type="entry name" value="Protein kinase-like (PK-like)"/>
    <property type="match status" value="1"/>
</dbReference>
<evidence type="ECO:0000259" key="13">
    <source>
        <dbReference type="PROSITE" id="PS50011"/>
    </source>
</evidence>
<keyword evidence="5" id="KW-0547">Nucleotide-binding</keyword>
<keyword evidence="3 11" id="KW-0812">Transmembrane</keyword>
<dbReference type="InterPro" id="IPR056562">
    <property type="entry name" value="LysM2_CERK1_LYK3_4_5"/>
</dbReference>
<dbReference type="OMA" id="RHVEGTQ"/>
<feature type="region of interest" description="Disordered" evidence="10">
    <location>
        <begin position="252"/>
        <end position="277"/>
    </location>
</feature>
<sequence length="674" mass="74960">MDKVSFSKSKSKFTLLISLLNLLPFFFSISSNAQQMYVNNKQNDCYTKETLPFTNGFQCNNPNRSTCTSYLVFRSQPPYDSATTIGYLLGSEPPQIARINNITDIDKIPLNNLVIAPVTCSCSGKYYQHTTFYTMKYTGETYFFTANNTFQGLTTCQALMTQNPQHDSRSLTAGMNLTVPLRCACPTKNQTAAGFNFLLSYLVNWNDDISTIAETFENGVTEESINEANELSADDTIFPFTTLLVPFKTEPKIKPKTPGSLPPAAPPAPADEPVTDNKPSPMKWVGIGIGAGLFLLLLTGFLVWFLLCHRRRRTRYHSEPVAVSEVKNVVVMGGKDSDDYDSKKQAGSYGNNYSYTSVSSEGARYAMDSLILYKFEELQKATGFFREENRIQGSVYRGVINGDDAAIKKTKGDVTNEINILKQLNHSNVIRLSGFCKHDGNTYLVYEFVENGSLSNWLHNKHNLGWKQRAQIAYQIADGLNYLHNDANPPYIHKDLKSSNILLDSNWRAKIANFGVARSLAQTNLQEEEDEEAGGMQLTRHVVGTKGYMAPEYLESGVITPKMDVFAFGVIILELLSGKEAATMSTLDNGKLGGDELLSESVKVVLEGENVREKLVGFIDPSLKKEYPLDLAFSMAQLAMECVSPDMNARPSMLKVFTQLSKILSSSLDWDPSV</sequence>
<dbReference type="Gene3D" id="3.30.200.20">
    <property type="entry name" value="Phosphorylase Kinase, domain 1"/>
    <property type="match status" value="1"/>
</dbReference>
<evidence type="ECO:0000256" key="8">
    <source>
        <dbReference type="ARBA" id="ARBA00023136"/>
    </source>
</evidence>
<dbReference type="AlphaFoldDB" id="A0A4Y7JZX6"/>
<protein>
    <recommendedName>
        <fullName evidence="17">Protein kinase domain-containing protein</fullName>
    </recommendedName>
</protein>
<dbReference type="PANTHER" id="PTHR45927">
    <property type="entry name" value="LYSM-DOMAIN RECEPTOR-LIKE KINASE-RELATED"/>
    <property type="match status" value="1"/>
</dbReference>
<dbReference type="InterPro" id="IPR008271">
    <property type="entry name" value="Ser/Thr_kinase_AS"/>
</dbReference>
<feature type="signal peptide" evidence="12">
    <location>
        <begin position="1"/>
        <end position="33"/>
    </location>
</feature>
<evidence type="ECO:0000256" key="4">
    <source>
        <dbReference type="ARBA" id="ARBA00022729"/>
    </source>
</evidence>
<dbReference type="SMART" id="SM00220">
    <property type="entry name" value="S_TKc"/>
    <property type="match status" value="1"/>
</dbReference>
<evidence type="ECO:0000256" key="12">
    <source>
        <dbReference type="SAM" id="SignalP"/>
    </source>
</evidence>
<keyword evidence="4 12" id="KW-0732">Signal</keyword>
<dbReference type="Pfam" id="PF23472">
    <property type="entry name" value="LysM2_CERK1_LYK3_4_5"/>
    <property type="match status" value="1"/>
</dbReference>
<keyword evidence="2" id="KW-1003">Cell membrane</keyword>
<dbReference type="Pfam" id="PF23473">
    <property type="entry name" value="LysM3_LYK4_5"/>
    <property type="match status" value="1"/>
</dbReference>
<feature type="domain" description="LysM" evidence="14">
    <location>
        <begin position="199"/>
        <end position="245"/>
    </location>
</feature>
<dbReference type="PROSITE" id="PS50011">
    <property type="entry name" value="PROTEIN_KINASE_DOM"/>
    <property type="match status" value="1"/>
</dbReference>
<gene>
    <name evidence="15" type="ORF">C5167_010313</name>
</gene>
<proteinExistence type="predicted"/>
<feature type="transmembrane region" description="Helical" evidence="11">
    <location>
        <begin position="284"/>
        <end position="307"/>
    </location>
</feature>
<dbReference type="PROSITE" id="PS51782">
    <property type="entry name" value="LYSM"/>
    <property type="match status" value="1"/>
</dbReference>
<dbReference type="InterPro" id="IPR056563">
    <property type="entry name" value="LysM3_LYK4_5"/>
</dbReference>
<keyword evidence="6" id="KW-0067">ATP-binding</keyword>
<keyword evidence="8 11" id="KW-0472">Membrane</keyword>
<dbReference type="OrthoDB" id="4062651at2759"/>
<evidence type="ECO:0000256" key="10">
    <source>
        <dbReference type="SAM" id="MobiDB-lite"/>
    </source>
</evidence>
<evidence type="ECO:0000256" key="6">
    <source>
        <dbReference type="ARBA" id="ARBA00022840"/>
    </source>
</evidence>
<name>A0A4Y7JZX6_PAPSO</name>
<dbReference type="EMBL" id="CM010720">
    <property type="protein sequence ID" value="RZC66634.1"/>
    <property type="molecule type" value="Genomic_DNA"/>
</dbReference>
<evidence type="ECO:0000256" key="11">
    <source>
        <dbReference type="SAM" id="Phobius"/>
    </source>
</evidence>
<dbReference type="GO" id="GO:0004672">
    <property type="term" value="F:protein kinase activity"/>
    <property type="evidence" value="ECO:0007669"/>
    <property type="project" value="InterPro"/>
</dbReference>
<feature type="compositionally biased region" description="Pro residues" evidence="10">
    <location>
        <begin position="260"/>
        <end position="270"/>
    </location>
</feature>
<evidence type="ECO:0000256" key="3">
    <source>
        <dbReference type="ARBA" id="ARBA00022692"/>
    </source>
</evidence>
<dbReference type="PROSITE" id="PS00108">
    <property type="entry name" value="PROTEIN_KINASE_ST"/>
    <property type="match status" value="1"/>
</dbReference>
<keyword evidence="16" id="KW-1185">Reference proteome</keyword>
<dbReference type="Gene3D" id="3.10.350.10">
    <property type="entry name" value="LysM domain"/>
    <property type="match status" value="1"/>
</dbReference>
<feature type="chain" id="PRO_5021360220" description="Protein kinase domain-containing protein" evidence="12">
    <location>
        <begin position="34"/>
        <end position="674"/>
    </location>
</feature>
<dbReference type="Pfam" id="PF00069">
    <property type="entry name" value="Pkinase"/>
    <property type="match status" value="1"/>
</dbReference>
<feature type="domain" description="Protein kinase" evidence="13">
    <location>
        <begin position="338"/>
        <end position="664"/>
    </location>
</feature>
<evidence type="ECO:0000259" key="14">
    <source>
        <dbReference type="PROSITE" id="PS51782"/>
    </source>
</evidence>